<evidence type="ECO:0000256" key="5">
    <source>
        <dbReference type="ARBA" id="ARBA00022737"/>
    </source>
</evidence>
<evidence type="ECO:0000256" key="8">
    <source>
        <dbReference type="ARBA" id="ARBA00023128"/>
    </source>
</evidence>
<reference evidence="12 13" key="1">
    <citation type="submission" date="2016-02" db="EMBL/GenBank/DDBJ databases">
        <title>Comparative genomic and transcriptomic foundation for Pichia pastoris.</title>
        <authorList>
            <person name="Love K.R."/>
            <person name="Shah K.A."/>
            <person name="Whittaker C.A."/>
            <person name="Wu J."/>
            <person name="Bartlett M.C."/>
            <person name="Ma D."/>
            <person name="Leeson R.L."/>
            <person name="Priest M."/>
            <person name="Young S.K."/>
            <person name="Love J.C."/>
        </authorList>
    </citation>
    <scope>NUCLEOTIDE SEQUENCE [LARGE SCALE GENOMIC DNA]</scope>
    <source>
        <strain evidence="12 13">ATCC 28485</strain>
    </source>
</reference>
<gene>
    <name evidence="12" type="primary">YMC1</name>
    <name evidence="12" type="ORF">ATY40_BA7503270</name>
</gene>
<keyword evidence="3 11" id="KW-0813">Transport</keyword>
<feature type="repeat" description="Solcar" evidence="10">
    <location>
        <begin position="200"/>
        <end position="286"/>
    </location>
</feature>
<dbReference type="GO" id="GO:0000064">
    <property type="term" value="F:L-ornithine transmembrane transporter activity"/>
    <property type="evidence" value="ECO:0007669"/>
    <property type="project" value="TreeGrafter"/>
</dbReference>
<dbReference type="GO" id="GO:0005743">
    <property type="term" value="C:mitochondrial inner membrane"/>
    <property type="evidence" value="ECO:0007669"/>
    <property type="project" value="UniProtKB-SubCell"/>
</dbReference>
<dbReference type="PANTHER" id="PTHR45624:SF51">
    <property type="entry name" value="CARRIER PROTEIN YMC2, MITOCHONDRIAL-RELATED"/>
    <property type="match status" value="1"/>
</dbReference>
<dbReference type="PROSITE" id="PS50920">
    <property type="entry name" value="SOLCAR"/>
    <property type="match status" value="3"/>
</dbReference>
<evidence type="ECO:0000256" key="9">
    <source>
        <dbReference type="ARBA" id="ARBA00023136"/>
    </source>
</evidence>
<comment type="subcellular location">
    <subcellularLocation>
        <location evidence="1">Mitochondrion inner membrane</location>
        <topology evidence="1">Multi-pass membrane protein</topology>
    </subcellularLocation>
</comment>
<keyword evidence="13" id="KW-1185">Reference proteome</keyword>
<evidence type="ECO:0000313" key="12">
    <source>
        <dbReference type="EMBL" id="ANZ75136.1"/>
    </source>
</evidence>
<dbReference type="EMBL" id="CP014585">
    <property type="protein sequence ID" value="ANZ75136.1"/>
    <property type="molecule type" value="Genomic_DNA"/>
</dbReference>
<comment type="similarity">
    <text evidence="2 11">Belongs to the mitochondrial carrier (TC 2.A.29) family.</text>
</comment>
<evidence type="ECO:0000256" key="7">
    <source>
        <dbReference type="ARBA" id="ARBA00022989"/>
    </source>
</evidence>
<keyword evidence="4 10" id="KW-0812">Transmembrane</keyword>
<dbReference type="OrthoDB" id="409586at2759"/>
<dbReference type="PRINTS" id="PR00926">
    <property type="entry name" value="MITOCARRIER"/>
</dbReference>
<evidence type="ECO:0000313" key="13">
    <source>
        <dbReference type="Proteomes" id="UP000094565"/>
    </source>
</evidence>
<feature type="repeat" description="Solcar" evidence="10">
    <location>
        <begin position="9"/>
        <end position="94"/>
    </location>
</feature>
<evidence type="ECO:0000256" key="10">
    <source>
        <dbReference type="PROSITE-ProRule" id="PRU00282"/>
    </source>
</evidence>
<dbReference type="InterPro" id="IPR018108">
    <property type="entry name" value="MCP_transmembrane"/>
</dbReference>
<dbReference type="AlphaFoldDB" id="A0A1B2JAU1"/>
<dbReference type="InterPro" id="IPR050567">
    <property type="entry name" value="Mitochondrial_Carrier"/>
</dbReference>
<organism evidence="12 13">
    <name type="scientific">Komagataella pastoris</name>
    <name type="common">Yeast</name>
    <name type="synonym">Pichia pastoris</name>
    <dbReference type="NCBI Taxonomy" id="4922"/>
    <lineage>
        <taxon>Eukaryota</taxon>
        <taxon>Fungi</taxon>
        <taxon>Dikarya</taxon>
        <taxon>Ascomycota</taxon>
        <taxon>Saccharomycotina</taxon>
        <taxon>Pichiomycetes</taxon>
        <taxon>Pichiales</taxon>
        <taxon>Pichiaceae</taxon>
        <taxon>Komagataella</taxon>
    </lineage>
</organism>
<dbReference type="InterPro" id="IPR023395">
    <property type="entry name" value="MCP_dom_sf"/>
</dbReference>
<dbReference type="Pfam" id="PF00153">
    <property type="entry name" value="Mito_carr"/>
    <property type="match status" value="3"/>
</dbReference>
<dbReference type="Proteomes" id="UP000094565">
    <property type="component" value="Chromosome 2"/>
</dbReference>
<keyword evidence="5" id="KW-0677">Repeat</keyword>
<feature type="repeat" description="Solcar" evidence="10">
    <location>
        <begin position="105"/>
        <end position="187"/>
    </location>
</feature>
<proteinExistence type="inferred from homology"/>
<evidence type="ECO:0000256" key="2">
    <source>
        <dbReference type="ARBA" id="ARBA00006375"/>
    </source>
</evidence>
<keyword evidence="6" id="KW-0999">Mitochondrion inner membrane</keyword>
<dbReference type="Gene3D" id="1.50.40.10">
    <property type="entry name" value="Mitochondrial carrier domain"/>
    <property type="match status" value="2"/>
</dbReference>
<keyword evidence="9 10" id="KW-0472">Membrane</keyword>
<accession>A0A1B2JAU1</accession>
<dbReference type="SUPFAM" id="SSF103506">
    <property type="entry name" value="Mitochondrial carrier"/>
    <property type="match status" value="1"/>
</dbReference>
<evidence type="ECO:0000256" key="11">
    <source>
        <dbReference type="RuleBase" id="RU000488"/>
    </source>
</evidence>
<keyword evidence="8" id="KW-0496">Mitochondrion</keyword>
<evidence type="ECO:0000256" key="4">
    <source>
        <dbReference type="ARBA" id="ARBA00022692"/>
    </source>
</evidence>
<dbReference type="InterPro" id="IPR002067">
    <property type="entry name" value="MCP"/>
</dbReference>
<evidence type="ECO:0000256" key="1">
    <source>
        <dbReference type="ARBA" id="ARBA00004448"/>
    </source>
</evidence>
<protein>
    <submittedName>
        <fullName evidence="12">BA75_03270T0</fullName>
    </submittedName>
</protein>
<name>A0A1B2JAU1_PICPA</name>
<sequence length="288" mass="31309">MIPEDPDTNRTAKDLTAGSIGGIAQVLTGQPFDIVKVRLQSAPPGRFSGALDVVRQIFYKEGPLAFYKGTLTPLLGVGACVSVQFSVNEAMKRFYASQGVALGNAQYYTCGLFAGVANGFLASPIEHVRIRLQTQTNKAYKGPWDVASKLIKTGGITSLMRGLGPTLIREGQGMGVYFMTFESLIERTMKHDGVARKDIPGWKLCVFGGLAGYSMWFAVYPVDVIKSRLQTDNISNPEFRNGFSVAKHIYKVDGVKGFFRGFAPTILRAAPANAATFLAFESAMRLLD</sequence>
<dbReference type="PANTHER" id="PTHR45624">
    <property type="entry name" value="MITOCHONDRIAL BASIC AMINO ACIDS TRANSPORTER-RELATED"/>
    <property type="match status" value="1"/>
</dbReference>
<evidence type="ECO:0000256" key="6">
    <source>
        <dbReference type="ARBA" id="ARBA00022792"/>
    </source>
</evidence>
<dbReference type="GO" id="GO:1990575">
    <property type="term" value="P:mitochondrial L-ornithine transmembrane transport"/>
    <property type="evidence" value="ECO:0007669"/>
    <property type="project" value="TreeGrafter"/>
</dbReference>
<keyword evidence="7" id="KW-1133">Transmembrane helix</keyword>
<evidence type="ECO:0000256" key="3">
    <source>
        <dbReference type="ARBA" id="ARBA00022448"/>
    </source>
</evidence>